<dbReference type="PANTHER" id="PTHR21198:SF7">
    <property type="entry name" value="ASPARTATE-GLUTAMATE RACEMASE FAMILY"/>
    <property type="match status" value="1"/>
</dbReference>
<reference evidence="3 4" key="1">
    <citation type="journal article" date="2011" name="BMC Genomics">
        <title>Complete genome sequence of Corynebacterium variabile DSM 44702 isolated from the surface of smear-ripened cheeses and insights into cheese ripening and flavor generation.</title>
        <authorList>
            <person name="Schroeder J."/>
            <person name="Maus I."/>
            <person name="Trost E."/>
            <person name="Tauch A."/>
        </authorList>
    </citation>
    <scope>NUCLEOTIDE SEQUENCE [LARGE SCALE GENOMIC DNA]</scope>
    <source>
        <strain evidence="4">DSM 44702 / JCM 12073 / NCIMB 30131</strain>
    </source>
</reference>
<dbReference type="SUPFAM" id="SSF53681">
    <property type="entry name" value="Aspartate/glutamate racemase"/>
    <property type="match status" value="2"/>
</dbReference>
<proteinExistence type="inferred from homology"/>
<dbReference type="Pfam" id="PF01177">
    <property type="entry name" value="Asp_Glu_race"/>
    <property type="match status" value="1"/>
</dbReference>
<evidence type="ECO:0000256" key="2">
    <source>
        <dbReference type="ARBA" id="ARBA00023235"/>
    </source>
</evidence>
<evidence type="ECO:0000313" key="3">
    <source>
        <dbReference type="EMBL" id="AEK37963.1"/>
    </source>
</evidence>
<gene>
    <name evidence="3" type="ordered locus">CVAR_2622</name>
</gene>
<sequence length="297" mass="31794">MNNLLQHLVVHLGHRRTTFRVGREKPLNSQFRDYFHMGILTEVVNQGRLTGGTNGSMTKLGIIGGTGPESTLLYYRAICEGVQARLGDDVLPQLTVESLSVFEVFRHCAAQDFDGLTAYLSAGIGSLAAAGAQVASLTAITPHIVFDRLVEASPVPLVSAVDAVRDEAVARGTGKVLLLGTGFTMSPETNGFFTRPFTDAGVEVVLPDAAEIEEVQHRIATELELGVVTDETRDRFVGIIDRVHRAEGVDQVVLGCTELPMVLNDSVSPVPCLDTVAIHTRALVDAAVGDTEPRPGI</sequence>
<dbReference type="InterPro" id="IPR015942">
    <property type="entry name" value="Asp/Glu/hydantoin_racemase"/>
</dbReference>
<dbReference type="eggNOG" id="COG1794">
    <property type="taxonomic scope" value="Bacteria"/>
</dbReference>
<dbReference type="NCBIfam" id="TIGR00035">
    <property type="entry name" value="asp_race"/>
    <property type="match status" value="1"/>
</dbReference>
<dbReference type="EMBL" id="CP002917">
    <property type="protein sequence ID" value="AEK37963.1"/>
    <property type="molecule type" value="Genomic_DNA"/>
</dbReference>
<dbReference type="PANTHER" id="PTHR21198">
    <property type="entry name" value="GLUTAMATE RACEMASE"/>
    <property type="match status" value="1"/>
</dbReference>
<evidence type="ECO:0000256" key="1">
    <source>
        <dbReference type="ARBA" id="ARBA00007847"/>
    </source>
</evidence>
<protein>
    <submittedName>
        <fullName evidence="3">Aspartate racemase</fullName>
        <ecNumber evidence="3">5.1.1.13</ecNumber>
    </submittedName>
</protein>
<comment type="similarity">
    <text evidence="1">Belongs to the aspartate/glutamate racemases family.</text>
</comment>
<dbReference type="InterPro" id="IPR004380">
    <property type="entry name" value="Asp_race"/>
</dbReference>
<keyword evidence="2 3" id="KW-0413">Isomerase</keyword>
<dbReference type="InterPro" id="IPR033134">
    <property type="entry name" value="Asp/Glu_racemase_AS_2"/>
</dbReference>
<dbReference type="GO" id="GO:0047689">
    <property type="term" value="F:aspartate racemase activity"/>
    <property type="evidence" value="ECO:0007669"/>
    <property type="project" value="UniProtKB-EC"/>
</dbReference>
<dbReference type="KEGG" id="cva:CVAR_2622"/>
<dbReference type="Proteomes" id="UP000006659">
    <property type="component" value="Chromosome"/>
</dbReference>
<dbReference type="HOGENOM" id="CLU_055360_1_1_11"/>
<dbReference type="AlphaFoldDB" id="G0HGX5"/>
<dbReference type="EC" id="5.1.1.13" evidence="3"/>
<dbReference type="PROSITE" id="PS00924">
    <property type="entry name" value="ASP_GLU_RACEMASE_2"/>
    <property type="match status" value="1"/>
</dbReference>
<accession>G0HGX5</accession>
<dbReference type="Gene3D" id="3.40.50.1860">
    <property type="match status" value="2"/>
</dbReference>
<name>G0HGX5_CORVD</name>
<dbReference type="STRING" id="858619.CVAR_2622"/>
<dbReference type="InterPro" id="IPR001920">
    <property type="entry name" value="Asp/Glu_race"/>
</dbReference>
<organism evidence="3 4">
    <name type="scientific">Corynebacterium variabile (strain DSM 44702 / CIP 107183 / JCM 12073 / NCIMB 30131)</name>
    <name type="common">Corynebacterium mooreparkense</name>
    <dbReference type="NCBI Taxonomy" id="858619"/>
    <lineage>
        <taxon>Bacteria</taxon>
        <taxon>Bacillati</taxon>
        <taxon>Actinomycetota</taxon>
        <taxon>Actinomycetes</taxon>
        <taxon>Mycobacteriales</taxon>
        <taxon>Corynebacteriaceae</taxon>
        <taxon>Corynebacterium</taxon>
    </lineage>
</organism>
<evidence type="ECO:0000313" key="4">
    <source>
        <dbReference type="Proteomes" id="UP000006659"/>
    </source>
</evidence>